<sequence>MVHDYEQKPFRIGPYELRENRPSDENLVEFAENLKRGFYKNRLVIFLGAGASIGSLGGNSGEMPLPTAMALRNELWERFMLPMGTTDFDFTQLGAMSLDQASAFAEVKAGRHAVAEFIAYRFRTAQPLWQHAVLPFLNPRALFTTNYDRLIEQGWRASQTKEEIVPIFAGKQQVVPNYIPLFKPHGSADRALDAVGYGGPVITTIDYFEMLSDKKMLLDQWLATVRGACVLFIGYSMSDMDIGAHLYSARQKNDSIHWYAAFPRADTTVRKYWEGKLRIRPIDRGFAEFMKDLDEWVDFIPKEWKWEQIEQWRQQGAIQ</sequence>
<reference evidence="2" key="1">
    <citation type="submission" date="2019-02" db="EMBL/GenBank/DDBJ databases">
        <authorList>
            <person name="Gruber-Vodicka R. H."/>
            <person name="Seah K. B. B."/>
        </authorList>
    </citation>
    <scope>NUCLEOTIDE SEQUENCE</scope>
    <source>
        <strain evidence="1">BECK_BZ163</strain>
        <strain evidence="3">BECK_BZ164</strain>
        <strain evidence="2">BECK_BZ165</strain>
    </source>
</reference>
<dbReference type="AlphaFoldDB" id="A0A450SNL8"/>
<name>A0A450SNL8_9GAMM</name>
<dbReference type="EMBL" id="CAADFA010000156">
    <property type="protein sequence ID" value="VFJ55383.1"/>
    <property type="molecule type" value="Genomic_DNA"/>
</dbReference>
<dbReference type="EMBL" id="CAADFL010000139">
    <property type="protein sequence ID" value="VFK10419.1"/>
    <property type="molecule type" value="Genomic_DNA"/>
</dbReference>
<gene>
    <name evidence="1" type="ORF">BECKFM1743A_GA0114220_101326</name>
    <name evidence="3" type="ORF">BECKFM1743B_GA0114221_101397</name>
    <name evidence="2" type="ORF">BECKFM1743C_GA0114222_101566</name>
</gene>
<protein>
    <submittedName>
        <fullName evidence="2">SIR2-like domain-containing protein</fullName>
    </submittedName>
</protein>
<evidence type="ECO:0000313" key="3">
    <source>
        <dbReference type="EMBL" id="VFK10419.1"/>
    </source>
</evidence>
<proteinExistence type="predicted"/>
<evidence type="ECO:0000313" key="2">
    <source>
        <dbReference type="EMBL" id="VFJ55383.1"/>
    </source>
</evidence>
<dbReference type="EMBL" id="CAADEZ010000132">
    <property type="protein sequence ID" value="VFJ54477.1"/>
    <property type="molecule type" value="Genomic_DNA"/>
</dbReference>
<dbReference type="SUPFAM" id="SSF52467">
    <property type="entry name" value="DHS-like NAD/FAD-binding domain"/>
    <property type="match status" value="1"/>
</dbReference>
<dbReference type="Pfam" id="PF13289">
    <property type="entry name" value="SIR2_2"/>
    <property type="match status" value="1"/>
</dbReference>
<accession>A0A450SNL8</accession>
<dbReference type="InterPro" id="IPR029035">
    <property type="entry name" value="DHS-like_NAD/FAD-binding_dom"/>
</dbReference>
<organism evidence="2">
    <name type="scientific">Candidatus Kentrum sp. FM</name>
    <dbReference type="NCBI Taxonomy" id="2126340"/>
    <lineage>
        <taxon>Bacteria</taxon>
        <taxon>Pseudomonadati</taxon>
        <taxon>Pseudomonadota</taxon>
        <taxon>Gammaproteobacteria</taxon>
        <taxon>Candidatus Kentrum</taxon>
    </lineage>
</organism>
<evidence type="ECO:0000313" key="1">
    <source>
        <dbReference type="EMBL" id="VFJ54477.1"/>
    </source>
</evidence>